<evidence type="ECO:0000256" key="1">
    <source>
        <dbReference type="SAM" id="MobiDB-lite"/>
    </source>
</evidence>
<feature type="compositionally biased region" description="Acidic residues" evidence="1">
    <location>
        <begin position="785"/>
        <end position="796"/>
    </location>
</feature>
<feature type="compositionally biased region" description="Polar residues" evidence="1">
    <location>
        <begin position="830"/>
        <end position="846"/>
    </location>
</feature>
<accession>A0A0W0FF36</accession>
<dbReference type="EMBL" id="LATX01002036">
    <property type="protein sequence ID" value="KTB34786.1"/>
    <property type="molecule type" value="Genomic_DNA"/>
</dbReference>
<sequence length="857" mass="96024">MPDSSWRSYSQTEGIVTLLNSVSASLSQLAQGGLPSSFWSPPPPTDFDETTLSPETQTFVDDLKIPKVDGLKFPAMLLHRLGSFSDDMDLKRRKEDIFSGRNTFLLNTSGSGKTRLLFEGLCDHWGLYFTCHIDSGLLGSADVQVTMVDRLDTRSAFVEFPALLPESDAARAISVNIQLARRYSGRILLARLLVFKAFLDCSRSHGYRERKLWLHFQLQPNLQTQDASISEDLFDVFLEVCEAITDAEVDDNIVDNAIAQTSQEILDILGGEVTEDSPIFLVLDEANVAANKCERSFRNDHGDYYPLLKAMLQIWREYLRGLPYVFVVAGTKIPKSYFDDESWADFIFSSNTGGFDAPKLQQQYIQSLVPGGLLPAVTPSLPLRVWSWLRGRHRFTSAYIAVLLEHSFAKPSTYLDMVVHQGTGYFPHDVHYDTRPPSDIIPFARLDFIMLKFDRRLRSYIHLALMDTILSSSNPGYSAEAIILVNEGMGRFTDSRCSHIVVDEPLIIARAVTWFSGDEGETPTSILNCQYFIDHLVDPGMAPRHPLAYLAFALALVFGRSRRVSEILALSKPIPTWSRRNADIVARKQDGDGVMESPVRHVDHIHRTLVTYSATLADTLSWMRRHHRTPFCIHLTETTATLIFIVKLSNNTRFWAIMRVLHSLADEDIVTKIRDTAFDLQAENLFREPASLSFILDTDKPSSDILDALDSLPSICPQVCPHGVLPVIAVLGKYIEDIEPDVLNGTDSSRVALVKLDELSQALDLIPPEQIAERIINAITRDPEKAEEEAEEEVEETMTRTKAQGKARASGSNQSRPRRPRGSSVVQHGTRASGTSHATVSGTSRYNLRPRIKSKAR</sequence>
<protein>
    <submittedName>
        <fullName evidence="2">Uncharacterized protein</fullName>
    </submittedName>
</protein>
<evidence type="ECO:0000313" key="3">
    <source>
        <dbReference type="Proteomes" id="UP000054988"/>
    </source>
</evidence>
<gene>
    <name evidence="2" type="ORF">WG66_12634</name>
</gene>
<feature type="region of interest" description="Disordered" evidence="1">
    <location>
        <begin position="782"/>
        <end position="857"/>
    </location>
</feature>
<dbReference type="eggNOG" id="ENOG502SYB6">
    <property type="taxonomic scope" value="Eukaryota"/>
</dbReference>
<reference evidence="2 3" key="1">
    <citation type="submission" date="2015-12" db="EMBL/GenBank/DDBJ databases">
        <title>Draft genome sequence of Moniliophthora roreri, the causal agent of frosty pod rot of cacao.</title>
        <authorList>
            <person name="Aime M.C."/>
            <person name="Diaz-Valderrama J.R."/>
            <person name="Kijpornyongpan T."/>
            <person name="Phillips-Mora W."/>
        </authorList>
    </citation>
    <scope>NUCLEOTIDE SEQUENCE [LARGE SCALE GENOMIC DNA]</scope>
    <source>
        <strain evidence="2 3">MCA 2952</strain>
    </source>
</reference>
<name>A0A0W0FF36_MONRR</name>
<dbReference type="Proteomes" id="UP000054988">
    <property type="component" value="Unassembled WGS sequence"/>
</dbReference>
<evidence type="ECO:0000313" key="2">
    <source>
        <dbReference type="EMBL" id="KTB34786.1"/>
    </source>
</evidence>
<proteinExistence type="predicted"/>
<comment type="caution">
    <text evidence="2">The sequence shown here is derived from an EMBL/GenBank/DDBJ whole genome shotgun (WGS) entry which is preliminary data.</text>
</comment>
<dbReference type="AlphaFoldDB" id="A0A0W0FF36"/>
<organism evidence="2 3">
    <name type="scientific">Moniliophthora roreri</name>
    <name type="common">Frosty pod rot fungus</name>
    <name type="synonym">Monilia roreri</name>
    <dbReference type="NCBI Taxonomy" id="221103"/>
    <lineage>
        <taxon>Eukaryota</taxon>
        <taxon>Fungi</taxon>
        <taxon>Dikarya</taxon>
        <taxon>Basidiomycota</taxon>
        <taxon>Agaricomycotina</taxon>
        <taxon>Agaricomycetes</taxon>
        <taxon>Agaricomycetidae</taxon>
        <taxon>Agaricales</taxon>
        <taxon>Marasmiineae</taxon>
        <taxon>Marasmiaceae</taxon>
        <taxon>Moniliophthora</taxon>
    </lineage>
</organism>
<feature type="compositionally biased region" description="Basic residues" evidence="1">
    <location>
        <begin position="848"/>
        <end position="857"/>
    </location>
</feature>